<sequence>MEDEYLGVGGGTGTGSRSNSISSFQSIHSAMHSDSNVASERSVKRTNSRPPIPAHMLNTQTASSSNGGEKHTEKTVDKVFYLVNCLIQFFVLFTDESVI</sequence>
<name>A0A0M3JH80_ANISI</name>
<gene>
    <name evidence="2" type="ORF">ASIM_LOCUS6763</name>
</gene>
<dbReference type="AlphaFoldDB" id="A0A0M3JH80"/>
<reference evidence="2 3" key="2">
    <citation type="submission" date="2018-11" db="EMBL/GenBank/DDBJ databases">
        <authorList>
            <consortium name="Pathogen Informatics"/>
        </authorList>
    </citation>
    <scope>NUCLEOTIDE SEQUENCE [LARGE SCALE GENOMIC DNA]</scope>
</reference>
<protein>
    <submittedName>
        <fullName evidence="4">Adenylate kinase</fullName>
    </submittedName>
</protein>
<dbReference type="WBParaSite" id="ASIM_0000699101-mRNA-1">
    <property type="protein sequence ID" value="ASIM_0000699101-mRNA-1"/>
    <property type="gene ID" value="ASIM_0000699101"/>
</dbReference>
<feature type="compositionally biased region" description="Polar residues" evidence="1">
    <location>
        <begin position="57"/>
        <end position="67"/>
    </location>
</feature>
<evidence type="ECO:0000313" key="3">
    <source>
        <dbReference type="Proteomes" id="UP000267096"/>
    </source>
</evidence>
<evidence type="ECO:0000313" key="2">
    <source>
        <dbReference type="EMBL" id="VDK27740.1"/>
    </source>
</evidence>
<reference evidence="4" key="1">
    <citation type="submission" date="2017-02" db="UniProtKB">
        <authorList>
            <consortium name="WormBaseParasite"/>
        </authorList>
    </citation>
    <scope>IDENTIFICATION</scope>
</reference>
<feature type="region of interest" description="Disordered" evidence="1">
    <location>
        <begin position="1"/>
        <end position="70"/>
    </location>
</feature>
<dbReference type="EMBL" id="UYRR01015174">
    <property type="protein sequence ID" value="VDK27740.1"/>
    <property type="molecule type" value="Genomic_DNA"/>
</dbReference>
<accession>A0A0M3JH80</accession>
<organism evidence="4">
    <name type="scientific">Anisakis simplex</name>
    <name type="common">Herring worm</name>
    <dbReference type="NCBI Taxonomy" id="6269"/>
    <lineage>
        <taxon>Eukaryota</taxon>
        <taxon>Metazoa</taxon>
        <taxon>Ecdysozoa</taxon>
        <taxon>Nematoda</taxon>
        <taxon>Chromadorea</taxon>
        <taxon>Rhabditida</taxon>
        <taxon>Spirurina</taxon>
        <taxon>Ascaridomorpha</taxon>
        <taxon>Ascaridoidea</taxon>
        <taxon>Anisakidae</taxon>
        <taxon>Anisakis</taxon>
        <taxon>Anisakis simplex complex</taxon>
    </lineage>
</organism>
<dbReference type="Proteomes" id="UP000267096">
    <property type="component" value="Unassembled WGS sequence"/>
</dbReference>
<feature type="compositionally biased region" description="Low complexity" evidence="1">
    <location>
        <begin position="15"/>
        <end position="29"/>
    </location>
</feature>
<evidence type="ECO:0000256" key="1">
    <source>
        <dbReference type="SAM" id="MobiDB-lite"/>
    </source>
</evidence>
<evidence type="ECO:0000313" key="4">
    <source>
        <dbReference type="WBParaSite" id="ASIM_0000699101-mRNA-1"/>
    </source>
</evidence>
<keyword evidence="3" id="KW-1185">Reference proteome</keyword>
<proteinExistence type="predicted"/>